<dbReference type="PANTHER" id="PTHR13355:SF11">
    <property type="entry name" value="GLUCOSAMINE 6-PHOSPHATE N-ACETYLTRANSFERASE"/>
    <property type="match status" value="1"/>
</dbReference>
<dbReference type="AlphaFoldDB" id="A0A7W8LML7"/>
<keyword evidence="3" id="KW-1185">Reference proteome</keyword>
<accession>A0A7W8LML7</accession>
<name>A0A7W8LML7_9SPIR</name>
<dbReference type="PANTHER" id="PTHR13355">
    <property type="entry name" value="GLUCOSAMINE 6-PHOSPHATE N-ACETYLTRANSFERASE"/>
    <property type="match status" value="1"/>
</dbReference>
<comment type="caution">
    <text evidence="2">The sequence shown here is derived from an EMBL/GenBank/DDBJ whole genome shotgun (WGS) entry which is preliminary data.</text>
</comment>
<sequence length="149" mass="17007">MEIRELNENDLDSLIKLYEQLDGANGDFTVEKARALWKSEIEGNKNIKYFGVVEGGKVISTCFCIIIPNLTRIGSSACFVENVVTDKDYRGQGLGRKVMERAIAFARERDCYKVILESASFRKEAHQFYRNLGFDGDAKKAFIMKLKDY</sequence>
<gene>
    <name evidence="2" type="ORF">HNP76_002077</name>
</gene>
<organism evidence="2 3">
    <name type="scientific">Treponema ruminis</name>
    <dbReference type="NCBI Taxonomy" id="744515"/>
    <lineage>
        <taxon>Bacteria</taxon>
        <taxon>Pseudomonadati</taxon>
        <taxon>Spirochaetota</taxon>
        <taxon>Spirochaetia</taxon>
        <taxon>Spirochaetales</taxon>
        <taxon>Treponemataceae</taxon>
        <taxon>Treponema</taxon>
    </lineage>
</organism>
<feature type="domain" description="N-acetyltransferase" evidence="1">
    <location>
        <begin position="1"/>
        <end position="149"/>
    </location>
</feature>
<dbReference type="EMBL" id="JACHFQ010000006">
    <property type="protein sequence ID" value="MBB5226696.1"/>
    <property type="molecule type" value="Genomic_DNA"/>
</dbReference>
<reference evidence="2 3" key="1">
    <citation type="submission" date="2020-08" db="EMBL/GenBank/DDBJ databases">
        <title>Genomic Encyclopedia of Type Strains, Phase IV (KMG-IV): sequencing the most valuable type-strain genomes for metagenomic binning, comparative biology and taxonomic classification.</title>
        <authorList>
            <person name="Goeker M."/>
        </authorList>
    </citation>
    <scope>NUCLEOTIDE SEQUENCE [LARGE SCALE GENOMIC DNA]</scope>
    <source>
        <strain evidence="2 3">DSM 103462</strain>
    </source>
</reference>
<dbReference type="GO" id="GO:0004343">
    <property type="term" value="F:glucosamine 6-phosphate N-acetyltransferase activity"/>
    <property type="evidence" value="ECO:0007669"/>
    <property type="project" value="TreeGrafter"/>
</dbReference>
<evidence type="ECO:0000259" key="1">
    <source>
        <dbReference type="PROSITE" id="PS51186"/>
    </source>
</evidence>
<dbReference type="CDD" id="cd04301">
    <property type="entry name" value="NAT_SF"/>
    <property type="match status" value="1"/>
</dbReference>
<protein>
    <submittedName>
        <fullName evidence="2">GNAT superfamily N-acetyltransferase</fullName>
    </submittedName>
</protein>
<keyword evidence="2" id="KW-0808">Transferase</keyword>
<evidence type="ECO:0000313" key="3">
    <source>
        <dbReference type="Proteomes" id="UP000518887"/>
    </source>
</evidence>
<dbReference type="InterPro" id="IPR000182">
    <property type="entry name" value="GNAT_dom"/>
</dbReference>
<dbReference type="InterPro" id="IPR039143">
    <property type="entry name" value="GNPNAT1-like"/>
</dbReference>
<dbReference type="RefSeq" id="WP_184660199.1">
    <property type="nucleotide sequence ID" value="NZ_CP031518.1"/>
</dbReference>
<dbReference type="Proteomes" id="UP000518887">
    <property type="component" value="Unassembled WGS sequence"/>
</dbReference>
<proteinExistence type="predicted"/>
<dbReference type="InterPro" id="IPR016181">
    <property type="entry name" value="Acyl_CoA_acyltransferase"/>
</dbReference>
<dbReference type="Gene3D" id="3.40.630.30">
    <property type="match status" value="1"/>
</dbReference>
<evidence type="ECO:0000313" key="2">
    <source>
        <dbReference type="EMBL" id="MBB5226696.1"/>
    </source>
</evidence>
<dbReference type="Pfam" id="PF00583">
    <property type="entry name" value="Acetyltransf_1"/>
    <property type="match status" value="1"/>
</dbReference>
<dbReference type="SUPFAM" id="SSF55729">
    <property type="entry name" value="Acyl-CoA N-acyltransferases (Nat)"/>
    <property type="match status" value="1"/>
</dbReference>
<dbReference type="PROSITE" id="PS51186">
    <property type="entry name" value="GNAT"/>
    <property type="match status" value="1"/>
</dbReference>